<feature type="non-terminal residue" evidence="1">
    <location>
        <position position="1"/>
    </location>
</feature>
<evidence type="ECO:0000313" key="1">
    <source>
        <dbReference type="EMBL" id="CAF4972297.1"/>
    </source>
</evidence>
<dbReference type="AlphaFoldDB" id="A0A821Z3D2"/>
<accession>A0A821Z3D2</accession>
<dbReference type="EMBL" id="CAJOBR010026631">
    <property type="protein sequence ID" value="CAF4972297.1"/>
    <property type="molecule type" value="Genomic_DNA"/>
</dbReference>
<name>A0A821Z3D2_9BILA</name>
<sequence length="166" mass="18668">MPSIVQEPLVYQSLVIQIEQQVIFSPMIQAPIINTIYSPIRIVPQVIILRMPSPIIDPPIIEQPIIRRPPPIIIEEIINIVERPVVQPSILVERIASPIVTLSIPMIFSLRSPIIEAPIVQRSPIISIIEKPVVYEPLPINIDIEIEQPVVMRTAPPPIIDTVYSP</sequence>
<dbReference type="Proteomes" id="UP000663848">
    <property type="component" value="Unassembled WGS sequence"/>
</dbReference>
<gene>
    <name evidence="1" type="ORF">QYT958_LOCUS35332</name>
</gene>
<comment type="caution">
    <text evidence="1">The sequence shown here is derived from an EMBL/GenBank/DDBJ whole genome shotgun (WGS) entry which is preliminary data.</text>
</comment>
<proteinExistence type="predicted"/>
<evidence type="ECO:0000313" key="2">
    <source>
        <dbReference type="Proteomes" id="UP000663848"/>
    </source>
</evidence>
<reference evidence="1" key="1">
    <citation type="submission" date="2021-02" db="EMBL/GenBank/DDBJ databases">
        <authorList>
            <person name="Nowell W R."/>
        </authorList>
    </citation>
    <scope>NUCLEOTIDE SEQUENCE</scope>
</reference>
<protein>
    <submittedName>
        <fullName evidence="1">Uncharacterized protein</fullName>
    </submittedName>
</protein>
<organism evidence="1 2">
    <name type="scientific">Rotaria socialis</name>
    <dbReference type="NCBI Taxonomy" id="392032"/>
    <lineage>
        <taxon>Eukaryota</taxon>
        <taxon>Metazoa</taxon>
        <taxon>Spiralia</taxon>
        <taxon>Gnathifera</taxon>
        <taxon>Rotifera</taxon>
        <taxon>Eurotatoria</taxon>
        <taxon>Bdelloidea</taxon>
        <taxon>Philodinida</taxon>
        <taxon>Philodinidae</taxon>
        <taxon>Rotaria</taxon>
    </lineage>
</organism>